<proteinExistence type="predicted"/>
<sequence length="785" mass="87931">MGGRTGNAGMQAKSNMTAMKGQLGLRSSALAPTSAKLTTQYLVLDHMNNHYSKIVNARSAIDNRPPKVLATSQKARDRKTRDYVKKTGVRPGSSMNVRPTSRNVYYDDMDGMDDQAALNDFDPEDDDDRLVLDIMKTTLKSNRQDRVESTEATYGGSLSYDANNGQSQGQGQNYYSEGRSYQQPDPQGYLYQAYSHQQVNRSGYPKRPSSARSVRSAASGVSRSALAQGAAHNRKVEDGDILATRKHVFTEPEKPFTPRTLKSTRTSKLSQTKFYTAPPQKRKDQTEEKHSDKHLAESVHKPKPKPRRARSPLNRTETPLTDTTLMYETLQSRDFTKYNKDKMVPTLDISMDKDHLNWIKEQASKAEVRAKSSTLKANMERIKEKDMLDTTDMGQTGELSTGTLGRTTRTFGTRTMGRSGRLNDQEEELQYVEFMKEVTDDVLNRGVFTNRVLKQVFQTHIEKRKGQLDEYKMRGVLDEIRRDLDIPNEPDSDLSSYTETRLKSTEYTGRNNSIGISRPFERTFNSTMDSQNTYGMQSTSGDMFSTINSELDKDDMSNTQALQSYQLEMTHKVAIDEGEEEGVADLEEAKEAVIHEAEDIQQQPRGRLIQVNSKDTDNESVHSSSRASRRRSKAGDVTSVLSNEDVLDKASVHSYASRSRLSAGSRSKPSSVVSAASQRHSSGVSATSQEQVVDRVSVNSHSSRLRAASPKPGQYVDQYQDIVQSRKPQSLASQGEETDDTMTHDHSQLLSEGETEGAYGEDEFEESEPEDQLGTATHRTSDDDF</sequence>
<feature type="compositionally biased region" description="Acidic residues" evidence="1">
    <location>
        <begin position="753"/>
        <end position="771"/>
    </location>
</feature>
<feature type="compositionally biased region" description="Polar residues" evidence="1">
    <location>
        <begin position="668"/>
        <end position="702"/>
    </location>
</feature>
<feature type="region of interest" description="Disordered" evidence="1">
    <location>
        <begin position="154"/>
        <end position="318"/>
    </location>
</feature>
<feature type="compositionally biased region" description="Basic and acidic residues" evidence="1">
    <location>
        <begin position="281"/>
        <end position="300"/>
    </location>
</feature>
<keyword evidence="3" id="KW-1185">Reference proteome</keyword>
<dbReference type="PANTHER" id="PTHR14917">
    <property type="entry name" value="SPERMATOGENESIS-ASSOCIATED PROTEIN 7"/>
    <property type="match status" value="1"/>
</dbReference>
<dbReference type="GO" id="GO:0005930">
    <property type="term" value="C:axoneme"/>
    <property type="evidence" value="ECO:0007669"/>
    <property type="project" value="TreeGrafter"/>
</dbReference>
<evidence type="ECO:0000313" key="2">
    <source>
        <dbReference type="EMBL" id="OWF46449.1"/>
    </source>
</evidence>
<dbReference type="InterPro" id="IPR029357">
    <property type="entry name" value="SPATA7"/>
</dbReference>
<feature type="compositionally biased region" description="Polar residues" evidence="1">
    <location>
        <begin position="721"/>
        <end position="735"/>
    </location>
</feature>
<dbReference type="Pfam" id="PF15244">
    <property type="entry name" value="HSD3"/>
    <property type="match status" value="2"/>
</dbReference>
<dbReference type="GO" id="GO:0000226">
    <property type="term" value="P:microtubule cytoskeleton organization"/>
    <property type="evidence" value="ECO:0007669"/>
    <property type="project" value="TreeGrafter"/>
</dbReference>
<name>A0A210QCH9_MIZYE</name>
<feature type="compositionally biased region" description="Low complexity" evidence="1">
    <location>
        <begin position="396"/>
        <end position="419"/>
    </location>
</feature>
<evidence type="ECO:0000313" key="3">
    <source>
        <dbReference type="Proteomes" id="UP000242188"/>
    </source>
</evidence>
<gene>
    <name evidence="2" type="ORF">KP79_PYT09714</name>
</gene>
<feature type="compositionally biased region" description="Polar residues" evidence="1">
    <location>
        <begin position="260"/>
        <end position="274"/>
    </location>
</feature>
<feature type="region of interest" description="Disordered" evidence="1">
    <location>
        <begin position="656"/>
        <end position="785"/>
    </location>
</feature>
<dbReference type="EMBL" id="NEDP02004184">
    <property type="protein sequence ID" value="OWF46449.1"/>
    <property type="molecule type" value="Genomic_DNA"/>
</dbReference>
<dbReference type="Proteomes" id="UP000242188">
    <property type="component" value="Unassembled WGS sequence"/>
</dbReference>
<feature type="compositionally biased region" description="Low complexity" evidence="1">
    <location>
        <begin position="163"/>
        <end position="176"/>
    </location>
</feature>
<feature type="compositionally biased region" description="Low complexity" evidence="1">
    <location>
        <begin position="207"/>
        <end position="225"/>
    </location>
</feature>
<organism evidence="2 3">
    <name type="scientific">Mizuhopecten yessoensis</name>
    <name type="common">Japanese scallop</name>
    <name type="synonym">Patinopecten yessoensis</name>
    <dbReference type="NCBI Taxonomy" id="6573"/>
    <lineage>
        <taxon>Eukaryota</taxon>
        <taxon>Metazoa</taxon>
        <taxon>Spiralia</taxon>
        <taxon>Lophotrochozoa</taxon>
        <taxon>Mollusca</taxon>
        <taxon>Bivalvia</taxon>
        <taxon>Autobranchia</taxon>
        <taxon>Pteriomorphia</taxon>
        <taxon>Pectinida</taxon>
        <taxon>Pectinoidea</taxon>
        <taxon>Pectinidae</taxon>
        <taxon>Mizuhopecten</taxon>
    </lineage>
</organism>
<accession>A0A210QCH9</accession>
<feature type="compositionally biased region" description="Low complexity" evidence="1">
    <location>
        <begin position="656"/>
        <end position="667"/>
    </location>
</feature>
<dbReference type="AlphaFoldDB" id="A0A210QCH9"/>
<comment type="caution">
    <text evidence="2">The sequence shown here is derived from an EMBL/GenBank/DDBJ whole genome shotgun (WGS) entry which is preliminary data.</text>
</comment>
<dbReference type="OrthoDB" id="6263678at2759"/>
<dbReference type="STRING" id="6573.A0A210QCH9"/>
<protein>
    <submittedName>
        <fullName evidence="2">Spermatogenesis-associated protein 7-like</fullName>
    </submittedName>
</protein>
<feature type="region of interest" description="Disordered" evidence="1">
    <location>
        <begin position="596"/>
        <end position="638"/>
    </location>
</feature>
<evidence type="ECO:0000256" key="1">
    <source>
        <dbReference type="SAM" id="MobiDB-lite"/>
    </source>
</evidence>
<feature type="region of interest" description="Disordered" evidence="1">
    <location>
        <begin position="392"/>
        <end position="419"/>
    </location>
</feature>
<dbReference type="PANTHER" id="PTHR14917:SF4">
    <property type="entry name" value="SPERMATOGENESIS-ASSOCIATED 7"/>
    <property type="match status" value="1"/>
</dbReference>
<dbReference type="GO" id="GO:0036064">
    <property type="term" value="C:ciliary basal body"/>
    <property type="evidence" value="ECO:0007669"/>
    <property type="project" value="TreeGrafter"/>
</dbReference>
<feature type="compositionally biased region" description="Basic residues" evidence="1">
    <location>
        <begin position="301"/>
        <end position="310"/>
    </location>
</feature>
<reference evidence="2 3" key="1">
    <citation type="journal article" date="2017" name="Nat. Ecol. Evol.">
        <title>Scallop genome provides insights into evolution of bilaterian karyotype and development.</title>
        <authorList>
            <person name="Wang S."/>
            <person name="Zhang J."/>
            <person name="Jiao W."/>
            <person name="Li J."/>
            <person name="Xun X."/>
            <person name="Sun Y."/>
            <person name="Guo X."/>
            <person name="Huan P."/>
            <person name="Dong B."/>
            <person name="Zhang L."/>
            <person name="Hu X."/>
            <person name="Sun X."/>
            <person name="Wang J."/>
            <person name="Zhao C."/>
            <person name="Wang Y."/>
            <person name="Wang D."/>
            <person name="Huang X."/>
            <person name="Wang R."/>
            <person name="Lv J."/>
            <person name="Li Y."/>
            <person name="Zhang Z."/>
            <person name="Liu B."/>
            <person name="Lu W."/>
            <person name="Hui Y."/>
            <person name="Liang J."/>
            <person name="Zhou Z."/>
            <person name="Hou R."/>
            <person name="Li X."/>
            <person name="Liu Y."/>
            <person name="Li H."/>
            <person name="Ning X."/>
            <person name="Lin Y."/>
            <person name="Zhao L."/>
            <person name="Xing Q."/>
            <person name="Dou J."/>
            <person name="Li Y."/>
            <person name="Mao J."/>
            <person name="Guo H."/>
            <person name="Dou H."/>
            <person name="Li T."/>
            <person name="Mu C."/>
            <person name="Jiang W."/>
            <person name="Fu Q."/>
            <person name="Fu X."/>
            <person name="Miao Y."/>
            <person name="Liu J."/>
            <person name="Yu Q."/>
            <person name="Li R."/>
            <person name="Liao H."/>
            <person name="Li X."/>
            <person name="Kong Y."/>
            <person name="Jiang Z."/>
            <person name="Chourrout D."/>
            <person name="Li R."/>
            <person name="Bao Z."/>
        </authorList>
    </citation>
    <scope>NUCLEOTIDE SEQUENCE [LARGE SCALE GENOMIC DNA]</scope>
    <source>
        <strain evidence="2 3">PY_sf001</strain>
    </source>
</reference>